<dbReference type="RefSeq" id="WP_303737203.1">
    <property type="nucleotide sequence ID" value="NZ_SUTE01000058.1"/>
</dbReference>
<gene>
    <name evidence="2" type="ORF">E7Z73_07435</name>
</gene>
<evidence type="ECO:0000313" key="2">
    <source>
        <dbReference type="EMBL" id="MBE6505552.1"/>
    </source>
</evidence>
<sequence length="105" mass="10969">MKRIKTTSRVFEQILGVIGSFLSIISGSFILLIRSGGHEGNSFIALLAIAGAFLGLISSFYINRDVEYAGVGFVIAAILVLVGTTHGIAGALLLLAAGMAALFRK</sequence>
<dbReference type="EMBL" id="SUTE01000058">
    <property type="protein sequence ID" value="MBE6505552.1"/>
    <property type="molecule type" value="Genomic_DNA"/>
</dbReference>
<comment type="caution">
    <text evidence="2">The sequence shown here is derived from an EMBL/GenBank/DDBJ whole genome shotgun (WGS) entry which is preliminary data.</text>
</comment>
<evidence type="ECO:0000256" key="1">
    <source>
        <dbReference type="SAM" id="Phobius"/>
    </source>
</evidence>
<proteinExistence type="predicted"/>
<name>A0A8T3VEE5_9EURY</name>
<protein>
    <recommendedName>
        <fullName evidence="4">DUF4064 domain-containing protein</fullName>
    </recommendedName>
</protein>
<evidence type="ECO:0008006" key="4">
    <source>
        <dbReference type="Google" id="ProtNLM"/>
    </source>
</evidence>
<evidence type="ECO:0000313" key="3">
    <source>
        <dbReference type="Proteomes" id="UP000762703"/>
    </source>
</evidence>
<feature type="transmembrane region" description="Helical" evidence="1">
    <location>
        <begin position="14"/>
        <end position="32"/>
    </location>
</feature>
<keyword evidence="1" id="KW-0812">Transmembrane</keyword>
<organism evidence="2 3">
    <name type="scientific">Methanobrevibacter millerae</name>
    <dbReference type="NCBI Taxonomy" id="230361"/>
    <lineage>
        <taxon>Archaea</taxon>
        <taxon>Methanobacteriati</taxon>
        <taxon>Methanobacteriota</taxon>
        <taxon>Methanomada group</taxon>
        <taxon>Methanobacteria</taxon>
        <taxon>Methanobacteriales</taxon>
        <taxon>Methanobacteriaceae</taxon>
        <taxon>Methanobrevibacter</taxon>
    </lineage>
</organism>
<keyword evidence="1" id="KW-1133">Transmembrane helix</keyword>
<keyword evidence="1" id="KW-0472">Membrane</keyword>
<feature type="transmembrane region" description="Helical" evidence="1">
    <location>
        <begin position="74"/>
        <end position="103"/>
    </location>
</feature>
<feature type="transmembrane region" description="Helical" evidence="1">
    <location>
        <begin position="44"/>
        <end position="62"/>
    </location>
</feature>
<dbReference type="AlphaFoldDB" id="A0A8T3VEE5"/>
<accession>A0A8T3VEE5</accession>
<dbReference type="Proteomes" id="UP000762703">
    <property type="component" value="Unassembled WGS sequence"/>
</dbReference>
<reference evidence="2" key="1">
    <citation type="submission" date="2019-04" db="EMBL/GenBank/DDBJ databases">
        <title>Evolution of Biomass-Degrading Anaerobic Consortia Revealed by Metagenomics.</title>
        <authorList>
            <person name="Peng X."/>
        </authorList>
    </citation>
    <scope>NUCLEOTIDE SEQUENCE</scope>
    <source>
        <strain evidence="2">SIG12</strain>
    </source>
</reference>